<comment type="caution">
    <text evidence="1">The sequence shown here is derived from an EMBL/GenBank/DDBJ whole genome shotgun (WGS) entry which is preliminary data.</text>
</comment>
<dbReference type="EMBL" id="VFPP01000001">
    <property type="protein sequence ID" value="TQM79831.1"/>
    <property type="molecule type" value="Genomic_DNA"/>
</dbReference>
<dbReference type="InterPro" id="IPR009959">
    <property type="entry name" value="Cyclase_SnoaL-like"/>
</dbReference>
<organism evidence="1 2">
    <name type="scientific">Saccharothrix saharensis</name>
    <dbReference type="NCBI Taxonomy" id="571190"/>
    <lineage>
        <taxon>Bacteria</taxon>
        <taxon>Bacillati</taxon>
        <taxon>Actinomycetota</taxon>
        <taxon>Actinomycetes</taxon>
        <taxon>Pseudonocardiales</taxon>
        <taxon>Pseudonocardiaceae</taxon>
        <taxon>Saccharothrix</taxon>
    </lineage>
</organism>
<sequence>MTTTDPLRIQEQHVLAIRTLNDVVNERRYDDMDELFAPGFVDNNPAWSVRDVAELKKLLAEAHAAMAFTSHHDLIYPAGDDKVVIHITFTGRFVKDFLGQRATGEPITWTSIEVFRFEHGRIAERWVQADTAGLLRQLGVPLP</sequence>
<gene>
    <name evidence="1" type="ORF">FHX81_2142</name>
</gene>
<evidence type="ECO:0000313" key="2">
    <source>
        <dbReference type="Proteomes" id="UP000316628"/>
    </source>
</evidence>
<accession>A0A543JAH2</accession>
<keyword evidence="2" id="KW-1185">Reference proteome</keyword>
<evidence type="ECO:0000313" key="1">
    <source>
        <dbReference type="EMBL" id="TQM79831.1"/>
    </source>
</evidence>
<dbReference type="SUPFAM" id="SSF54427">
    <property type="entry name" value="NTF2-like"/>
    <property type="match status" value="1"/>
</dbReference>
<dbReference type="AlphaFoldDB" id="A0A543JAH2"/>
<dbReference type="InterPro" id="IPR032710">
    <property type="entry name" value="NTF2-like_dom_sf"/>
</dbReference>
<dbReference type="Gene3D" id="3.10.450.50">
    <property type="match status" value="1"/>
</dbReference>
<proteinExistence type="predicted"/>
<dbReference type="PANTHER" id="PTHR38436:SF1">
    <property type="entry name" value="ESTER CYCLASE"/>
    <property type="match status" value="1"/>
</dbReference>
<dbReference type="Proteomes" id="UP000316628">
    <property type="component" value="Unassembled WGS sequence"/>
</dbReference>
<dbReference type="Pfam" id="PF07366">
    <property type="entry name" value="SnoaL"/>
    <property type="match status" value="1"/>
</dbReference>
<dbReference type="PANTHER" id="PTHR38436">
    <property type="entry name" value="POLYKETIDE CYCLASE SNOAL-LIKE DOMAIN"/>
    <property type="match status" value="1"/>
</dbReference>
<dbReference type="GO" id="GO:0030638">
    <property type="term" value="P:polyketide metabolic process"/>
    <property type="evidence" value="ECO:0007669"/>
    <property type="project" value="InterPro"/>
</dbReference>
<dbReference type="RefSeq" id="WP_170232001.1">
    <property type="nucleotide sequence ID" value="NZ_VFPP01000001.1"/>
</dbReference>
<protein>
    <submittedName>
        <fullName evidence="1">SnoaL-like polyketide cyclase</fullName>
    </submittedName>
</protein>
<name>A0A543JAH2_9PSEU</name>
<reference evidence="1 2" key="1">
    <citation type="submission" date="2019-06" db="EMBL/GenBank/DDBJ databases">
        <title>Sequencing the genomes of 1000 actinobacteria strains.</title>
        <authorList>
            <person name="Klenk H.-P."/>
        </authorList>
    </citation>
    <scope>NUCLEOTIDE SEQUENCE [LARGE SCALE GENOMIC DNA]</scope>
    <source>
        <strain evidence="1 2">DSM 45456</strain>
    </source>
</reference>